<organism evidence="3 4">
    <name type="scientific">Variovorax guangxiensis</name>
    <dbReference type="NCBI Taxonomy" id="1775474"/>
    <lineage>
        <taxon>Bacteria</taxon>
        <taxon>Pseudomonadati</taxon>
        <taxon>Pseudomonadota</taxon>
        <taxon>Betaproteobacteria</taxon>
        <taxon>Burkholderiales</taxon>
        <taxon>Comamonadaceae</taxon>
        <taxon>Variovorax</taxon>
    </lineage>
</organism>
<dbReference type="RefSeq" id="WP_126021906.1">
    <property type="nucleotide sequence ID" value="NZ_RXFT01000004.1"/>
</dbReference>
<evidence type="ECO:0000256" key="2">
    <source>
        <dbReference type="SAM" id="Phobius"/>
    </source>
</evidence>
<keyword evidence="2" id="KW-0472">Membrane</keyword>
<keyword evidence="2" id="KW-1133">Transmembrane helix</keyword>
<name>A0A433MIK2_9BURK</name>
<dbReference type="InterPro" id="IPR021382">
    <property type="entry name" value="DUF3014"/>
</dbReference>
<reference evidence="3 4" key="1">
    <citation type="submission" date="2018-12" db="EMBL/GenBank/DDBJ databases">
        <title>The genome sequences of Variovorax guangxiensis DSM 27352.</title>
        <authorList>
            <person name="Gao J."/>
            <person name="Sun J."/>
        </authorList>
    </citation>
    <scope>NUCLEOTIDE SEQUENCE [LARGE SCALE GENOMIC DNA]</scope>
    <source>
        <strain evidence="3 4">DSM 27352</strain>
    </source>
</reference>
<dbReference type="Pfam" id="PF11219">
    <property type="entry name" value="DUF3014"/>
    <property type="match status" value="1"/>
</dbReference>
<feature type="transmembrane region" description="Helical" evidence="2">
    <location>
        <begin position="20"/>
        <end position="41"/>
    </location>
</feature>
<feature type="region of interest" description="Disordered" evidence="1">
    <location>
        <begin position="48"/>
        <end position="91"/>
    </location>
</feature>
<gene>
    <name evidence="3" type="ORF">EJP67_11850</name>
</gene>
<evidence type="ECO:0000313" key="3">
    <source>
        <dbReference type="EMBL" id="RUR67748.1"/>
    </source>
</evidence>
<evidence type="ECO:0000313" key="4">
    <source>
        <dbReference type="Proteomes" id="UP000281118"/>
    </source>
</evidence>
<feature type="compositionally biased region" description="Pro residues" evidence="1">
    <location>
        <begin position="60"/>
        <end position="70"/>
    </location>
</feature>
<evidence type="ECO:0000256" key="1">
    <source>
        <dbReference type="SAM" id="MobiDB-lite"/>
    </source>
</evidence>
<dbReference type="EMBL" id="RXFT01000004">
    <property type="protein sequence ID" value="RUR67748.1"/>
    <property type="molecule type" value="Genomic_DNA"/>
</dbReference>
<dbReference type="AlphaFoldDB" id="A0A433MIK2"/>
<dbReference type="OrthoDB" id="5502479at2"/>
<protein>
    <submittedName>
        <fullName evidence="3">DUF3014 domain-containing protein</fullName>
    </submittedName>
</protein>
<keyword evidence="2" id="KW-0812">Transmembrane</keyword>
<comment type="caution">
    <text evidence="3">The sequence shown here is derived from an EMBL/GenBank/DDBJ whole genome shotgun (WGS) entry which is preliminary data.</text>
</comment>
<sequence length="302" mass="33219">MSDSDTRDTPEFRPRRETPIGTIVVGVLVLLAAAFFGWRWYQQQQQAPEATPVATAPNDGAPPAPAPAPAPQSQEPRNPMDGIAVPDAGLTTATDTDTRVMKALVDLFGSKNVADFLQFDGIVRRFVATVDNLAREQAPASAWPVQQTKQRFITSGQGDKQVIAANNAARYNPIVLFAESVDAAKAAKAYARLYPLFQKAYEELGYPGRYFNDRLVAVIDHLLQAPEPAGPVQVRLVEVKGDVPSQRPWVRYEYADPQLEAMSSGQKIMVRMGLENERKVKAAMRAFREQVATGDVARKKQP</sequence>
<accession>A0A433MIK2</accession>
<proteinExistence type="predicted"/>
<dbReference type="Proteomes" id="UP000281118">
    <property type="component" value="Unassembled WGS sequence"/>
</dbReference>